<reference evidence="1 2" key="1">
    <citation type="submission" date="2013-08" db="EMBL/GenBank/DDBJ databases">
        <title>draft genome of Halomonas huanghegensis, strain BJGMM-B45T.</title>
        <authorList>
            <person name="Miao C."/>
            <person name="Wan Y."/>
            <person name="Jin W."/>
        </authorList>
    </citation>
    <scope>NUCLEOTIDE SEQUENCE [LARGE SCALE GENOMIC DNA]</scope>
    <source>
        <strain evidence="1 2">BJGMM-B45</strain>
    </source>
</reference>
<evidence type="ECO:0000313" key="2">
    <source>
        <dbReference type="Proteomes" id="UP000019113"/>
    </source>
</evidence>
<proteinExistence type="predicted"/>
<gene>
    <name evidence="1" type="ORF">BJB45_19270</name>
</gene>
<evidence type="ECO:0000313" key="1">
    <source>
        <dbReference type="EMBL" id="ERL51113.1"/>
    </source>
</evidence>
<dbReference type="Proteomes" id="UP000019113">
    <property type="component" value="Unassembled WGS sequence"/>
</dbReference>
<sequence length="29" mass="3244">MDPDLSVETFAVEAFLVEMLLVGDSCWLL</sequence>
<comment type="caution">
    <text evidence="1">The sequence shown here is derived from an EMBL/GenBank/DDBJ whole genome shotgun (WGS) entry which is preliminary data.</text>
</comment>
<dbReference type="AlphaFoldDB" id="W1N6G5"/>
<dbReference type="EMBL" id="AVBC01000034">
    <property type="protein sequence ID" value="ERL51113.1"/>
    <property type="molecule type" value="Genomic_DNA"/>
</dbReference>
<organism evidence="1 2">
    <name type="scientific">Halomonas huangheensis</name>
    <dbReference type="NCBI Taxonomy" id="1178482"/>
    <lineage>
        <taxon>Bacteria</taxon>
        <taxon>Pseudomonadati</taxon>
        <taxon>Pseudomonadota</taxon>
        <taxon>Gammaproteobacteria</taxon>
        <taxon>Oceanospirillales</taxon>
        <taxon>Halomonadaceae</taxon>
        <taxon>Halomonas</taxon>
    </lineage>
</organism>
<protein>
    <submittedName>
        <fullName evidence="1">Uncharacterized protein</fullName>
    </submittedName>
</protein>
<accession>W1N6G5</accession>
<keyword evidence="2" id="KW-1185">Reference proteome</keyword>
<name>W1N6G5_9GAMM</name>